<reference evidence="2 3" key="1">
    <citation type="submission" date="2019-09" db="EMBL/GenBank/DDBJ databases">
        <authorList>
            <person name="Criscuolo A."/>
        </authorList>
    </citation>
    <scope>NUCLEOTIDE SEQUENCE [LARGE SCALE GENOMIC DNA]</scope>
    <source>
        <strain evidence="3">3(2)</strain>
    </source>
</reference>
<gene>
    <name evidence="2" type="ORF">HALO32_03417</name>
</gene>
<dbReference type="Proteomes" id="UP000326725">
    <property type="component" value="Unassembled WGS sequence"/>
</dbReference>
<evidence type="ECO:0000256" key="1">
    <source>
        <dbReference type="SAM" id="MobiDB-lite"/>
    </source>
</evidence>
<sequence>MSLPSINDRIDPLATPPSPQPGEIALTEDVLGQANGHEHHAYHRYRWLSLRFLTYSIGISRLMQALAEESRQRIQALIEQSSQLTFSQPVARATDWEPPSLPSQSHFFILDDAGAAQAISLALLEEWQSRRFYERLHADNGTPQLDGHLKSCIGQAQAQFQVLKEAEWLLPTPPREHQEMYWTALRYASSSEAANGHRPRPGHPDSPR</sequence>
<evidence type="ECO:0000313" key="2">
    <source>
        <dbReference type="EMBL" id="VVZ97300.1"/>
    </source>
</evidence>
<organism evidence="2 3">
    <name type="scientific">Halomonas lysinitropha</name>
    <dbReference type="NCBI Taxonomy" id="2607506"/>
    <lineage>
        <taxon>Bacteria</taxon>
        <taxon>Pseudomonadati</taxon>
        <taxon>Pseudomonadota</taxon>
        <taxon>Gammaproteobacteria</taxon>
        <taxon>Oceanospirillales</taxon>
        <taxon>Halomonadaceae</taxon>
        <taxon>Halomonas</taxon>
    </lineage>
</organism>
<proteinExistence type="predicted"/>
<evidence type="ECO:0000313" key="3">
    <source>
        <dbReference type="Proteomes" id="UP000326725"/>
    </source>
</evidence>
<dbReference type="AlphaFoldDB" id="A0A5K1IAQ9"/>
<dbReference type="InterPro" id="IPR009078">
    <property type="entry name" value="Ferritin-like_SF"/>
</dbReference>
<keyword evidence="3" id="KW-1185">Reference proteome</keyword>
<feature type="region of interest" description="Disordered" evidence="1">
    <location>
        <begin position="1"/>
        <end position="24"/>
    </location>
</feature>
<dbReference type="Gene3D" id="1.20.1260.10">
    <property type="match status" value="1"/>
</dbReference>
<dbReference type="RefSeq" id="WP_151445099.1">
    <property type="nucleotide sequence ID" value="NZ_CABVOU010000046.1"/>
</dbReference>
<name>A0A5K1IAQ9_9GAMM</name>
<dbReference type="EMBL" id="CABVOU010000046">
    <property type="protein sequence ID" value="VVZ97300.1"/>
    <property type="molecule type" value="Genomic_DNA"/>
</dbReference>
<protein>
    <submittedName>
        <fullName evidence="2">Uncharacterized protein</fullName>
    </submittedName>
</protein>
<dbReference type="SUPFAM" id="SSF47240">
    <property type="entry name" value="Ferritin-like"/>
    <property type="match status" value="1"/>
</dbReference>
<dbReference type="InterPro" id="IPR012347">
    <property type="entry name" value="Ferritin-like"/>
</dbReference>
<accession>A0A5K1IAQ9</accession>